<dbReference type="EMBL" id="KN824857">
    <property type="protein sequence ID" value="KIK99526.1"/>
    <property type="molecule type" value="Genomic_DNA"/>
</dbReference>
<evidence type="ECO:0000313" key="1">
    <source>
        <dbReference type="EMBL" id="KIK99526.1"/>
    </source>
</evidence>
<reference evidence="1 2" key="1">
    <citation type="submission" date="2014-04" db="EMBL/GenBank/DDBJ databases">
        <authorList>
            <consortium name="DOE Joint Genome Institute"/>
            <person name="Kuo A."/>
            <person name="Kohler A."/>
            <person name="Jargeat P."/>
            <person name="Nagy L.G."/>
            <person name="Floudas D."/>
            <person name="Copeland A."/>
            <person name="Barry K.W."/>
            <person name="Cichocki N."/>
            <person name="Veneault-Fourrey C."/>
            <person name="LaButti K."/>
            <person name="Lindquist E.A."/>
            <person name="Lipzen A."/>
            <person name="Lundell T."/>
            <person name="Morin E."/>
            <person name="Murat C."/>
            <person name="Sun H."/>
            <person name="Tunlid A."/>
            <person name="Henrissat B."/>
            <person name="Grigoriev I.V."/>
            <person name="Hibbett D.S."/>
            <person name="Martin F."/>
            <person name="Nordberg H.P."/>
            <person name="Cantor M.N."/>
            <person name="Hua S.X."/>
        </authorList>
    </citation>
    <scope>NUCLEOTIDE SEQUENCE [LARGE SCALE GENOMIC DNA]</scope>
    <source>
        <strain evidence="1 2">Ve08.2h10</strain>
    </source>
</reference>
<keyword evidence="2" id="KW-1185">Reference proteome</keyword>
<accession>A0A0D0E4X6</accession>
<gene>
    <name evidence="1" type="ORF">PAXRUDRAFT_131878</name>
</gene>
<name>A0A0D0E4X6_9AGAM</name>
<protein>
    <submittedName>
        <fullName evidence="1">Uncharacterized protein</fullName>
    </submittedName>
</protein>
<organism evidence="1 2">
    <name type="scientific">Paxillus rubicundulus Ve08.2h10</name>
    <dbReference type="NCBI Taxonomy" id="930991"/>
    <lineage>
        <taxon>Eukaryota</taxon>
        <taxon>Fungi</taxon>
        <taxon>Dikarya</taxon>
        <taxon>Basidiomycota</taxon>
        <taxon>Agaricomycotina</taxon>
        <taxon>Agaricomycetes</taxon>
        <taxon>Agaricomycetidae</taxon>
        <taxon>Boletales</taxon>
        <taxon>Paxilineae</taxon>
        <taxon>Paxillaceae</taxon>
        <taxon>Paxillus</taxon>
    </lineage>
</organism>
<feature type="non-terminal residue" evidence="1">
    <location>
        <position position="1"/>
    </location>
</feature>
<reference evidence="2" key="2">
    <citation type="submission" date="2015-01" db="EMBL/GenBank/DDBJ databases">
        <title>Evolutionary Origins and Diversification of the Mycorrhizal Mutualists.</title>
        <authorList>
            <consortium name="DOE Joint Genome Institute"/>
            <consortium name="Mycorrhizal Genomics Consortium"/>
            <person name="Kohler A."/>
            <person name="Kuo A."/>
            <person name="Nagy L.G."/>
            <person name="Floudas D."/>
            <person name="Copeland A."/>
            <person name="Barry K.W."/>
            <person name="Cichocki N."/>
            <person name="Veneault-Fourrey C."/>
            <person name="LaButti K."/>
            <person name="Lindquist E.A."/>
            <person name="Lipzen A."/>
            <person name="Lundell T."/>
            <person name="Morin E."/>
            <person name="Murat C."/>
            <person name="Riley R."/>
            <person name="Ohm R."/>
            <person name="Sun H."/>
            <person name="Tunlid A."/>
            <person name="Henrissat B."/>
            <person name="Grigoriev I.V."/>
            <person name="Hibbett D.S."/>
            <person name="Martin F."/>
        </authorList>
    </citation>
    <scope>NUCLEOTIDE SEQUENCE [LARGE SCALE GENOMIC DNA]</scope>
    <source>
        <strain evidence="2">Ve08.2h10</strain>
    </source>
</reference>
<dbReference type="HOGENOM" id="CLU_2729233_0_0_1"/>
<dbReference type="Proteomes" id="UP000054538">
    <property type="component" value="Unassembled WGS sequence"/>
</dbReference>
<sequence length="72" mass="8125">DVVHFSRPPTPGAQPLHIGWYDFGAMGYFMARNIATSCKSQATPPVLVVRYQRQRISFKRLENPAKTISTFA</sequence>
<evidence type="ECO:0000313" key="2">
    <source>
        <dbReference type="Proteomes" id="UP000054538"/>
    </source>
</evidence>
<dbReference type="InParanoid" id="A0A0D0E4X6"/>
<dbReference type="AlphaFoldDB" id="A0A0D0E4X6"/>
<dbReference type="STRING" id="930991.A0A0D0E4X6"/>
<proteinExistence type="predicted"/>